<evidence type="ECO:0000313" key="4">
    <source>
        <dbReference type="Proteomes" id="UP000676336"/>
    </source>
</evidence>
<proteinExistence type="predicted"/>
<feature type="non-terminal residue" evidence="2">
    <location>
        <position position="49"/>
    </location>
</feature>
<accession>A0A8S3E589</accession>
<gene>
    <name evidence="3" type="ORF">GIL414_LOCUS61170</name>
    <name evidence="2" type="ORF">SMN809_LOCUS59287</name>
</gene>
<dbReference type="AlphaFoldDB" id="A0A8S3E589"/>
<protein>
    <submittedName>
        <fullName evidence="2">Uncharacterized protein</fullName>
    </submittedName>
</protein>
<dbReference type="EMBL" id="CAJOBI010225731">
    <property type="protein sequence ID" value="CAF5052546.1"/>
    <property type="molecule type" value="Genomic_DNA"/>
</dbReference>
<reference evidence="2" key="1">
    <citation type="submission" date="2021-02" db="EMBL/GenBank/DDBJ databases">
        <authorList>
            <person name="Nowell W R."/>
        </authorList>
    </citation>
    <scope>NUCLEOTIDE SEQUENCE</scope>
</reference>
<dbReference type="Proteomes" id="UP000681720">
    <property type="component" value="Unassembled WGS sequence"/>
</dbReference>
<dbReference type="EMBL" id="CAJOBJ010239285">
    <property type="protein sequence ID" value="CAF5071929.1"/>
    <property type="molecule type" value="Genomic_DNA"/>
</dbReference>
<feature type="compositionally biased region" description="Basic and acidic residues" evidence="1">
    <location>
        <begin position="11"/>
        <end position="30"/>
    </location>
</feature>
<name>A0A8S3E589_9BILA</name>
<sequence length="49" mass="5549">DAPSIAPRRAAIKENPKKDSSAPEESRQEYQKALLRKLNERAEARLTSQ</sequence>
<dbReference type="Proteomes" id="UP000676336">
    <property type="component" value="Unassembled WGS sequence"/>
</dbReference>
<evidence type="ECO:0000313" key="2">
    <source>
        <dbReference type="EMBL" id="CAF5052546.1"/>
    </source>
</evidence>
<feature type="non-terminal residue" evidence="2">
    <location>
        <position position="1"/>
    </location>
</feature>
<comment type="caution">
    <text evidence="2">The sequence shown here is derived from an EMBL/GenBank/DDBJ whole genome shotgun (WGS) entry which is preliminary data.</text>
</comment>
<feature type="region of interest" description="Disordered" evidence="1">
    <location>
        <begin position="1"/>
        <end position="30"/>
    </location>
</feature>
<evidence type="ECO:0000313" key="3">
    <source>
        <dbReference type="EMBL" id="CAF5071929.1"/>
    </source>
</evidence>
<organism evidence="2 4">
    <name type="scientific">Rotaria magnacalcarata</name>
    <dbReference type="NCBI Taxonomy" id="392030"/>
    <lineage>
        <taxon>Eukaryota</taxon>
        <taxon>Metazoa</taxon>
        <taxon>Spiralia</taxon>
        <taxon>Gnathifera</taxon>
        <taxon>Rotifera</taxon>
        <taxon>Eurotatoria</taxon>
        <taxon>Bdelloidea</taxon>
        <taxon>Philodinida</taxon>
        <taxon>Philodinidae</taxon>
        <taxon>Rotaria</taxon>
    </lineage>
</organism>
<evidence type="ECO:0000256" key="1">
    <source>
        <dbReference type="SAM" id="MobiDB-lite"/>
    </source>
</evidence>